<evidence type="ECO:0000313" key="1">
    <source>
        <dbReference type="EMBL" id="CAE7642734.1"/>
    </source>
</evidence>
<dbReference type="Proteomes" id="UP000601435">
    <property type="component" value="Unassembled WGS sequence"/>
</dbReference>
<evidence type="ECO:0000313" key="2">
    <source>
        <dbReference type="Proteomes" id="UP000601435"/>
    </source>
</evidence>
<proteinExistence type="predicted"/>
<name>A0A812VJL7_9DINO</name>
<dbReference type="OrthoDB" id="419198at2759"/>
<feature type="non-terminal residue" evidence="1">
    <location>
        <position position="279"/>
    </location>
</feature>
<keyword evidence="2" id="KW-1185">Reference proteome</keyword>
<dbReference type="EMBL" id="CAJNJA010030382">
    <property type="protein sequence ID" value="CAE7642734.1"/>
    <property type="molecule type" value="Genomic_DNA"/>
</dbReference>
<accession>A0A812VJL7</accession>
<dbReference type="AlphaFoldDB" id="A0A812VJL7"/>
<organism evidence="1 2">
    <name type="scientific">Symbiodinium necroappetens</name>
    <dbReference type="NCBI Taxonomy" id="1628268"/>
    <lineage>
        <taxon>Eukaryota</taxon>
        <taxon>Sar</taxon>
        <taxon>Alveolata</taxon>
        <taxon>Dinophyceae</taxon>
        <taxon>Suessiales</taxon>
        <taxon>Symbiodiniaceae</taxon>
        <taxon>Symbiodinium</taxon>
    </lineage>
</organism>
<gene>
    <name evidence="1" type="ORF">SNEC2469_LOCUS18161</name>
</gene>
<feature type="non-terminal residue" evidence="1">
    <location>
        <position position="1"/>
    </location>
</feature>
<comment type="caution">
    <text evidence="1">The sequence shown here is derived from an EMBL/GenBank/DDBJ whole genome shotgun (WGS) entry which is preliminary data.</text>
</comment>
<reference evidence="1" key="1">
    <citation type="submission" date="2021-02" db="EMBL/GenBank/DDBJ databases">
        <authorList>
            <person name="Dougan E. K."/>
            <person name="Rhodes N."/>
            <person name="Thang M."/>
            <person name="Chan C."/>
        </authorList>
    </citation>
    <scope>NUCLEOTIDE SEQUENCE</scope>
</reference>
<protein>
    <submittedName>
        <fullName evidence="1">Uncharacterized protein</fullName>
    </submittedName>
</protein>
<sequence length="279" mass="31305">DRQLMEELRGGVDFGCEPDDCNSVLCVAERFSITVASCLYAPGCRDIPWSALSMPWENLLRTSWPLFDLVANWSRIHRETTKVRADMRQLCGEKSLHYLHKFDGELLDWQISRLHSTPKVLKQAAQLLAAGLLDEVHLQDWPRMTDPCGRLLWSTLIVTLALVRDGAAISTGYGLRVLWLHVMHSFLELEGNNVGLDPERASMELLATGPWNVLQFLPVLVSKERAKTIGFQVLDSSDTSPTWLTSDRPAPFTAMDAKASRRLEETLQVAHDLLSALGV</sequence>